<proteinExistence type="predicted"/>
<gene>
    <name evidence="1" type="ORF">SLS58_007634</name>
</gene>
<sequence length="202" mass="22474">MSGPKQEVVVYMHSSCSEKPAVLMMTREQLQDTISANSYLRLSHKAIPRGHRHIEILGLDLIPEAEREACADKPNMGASIAAVTLPNRVWVQRQMANQFTELHILSVSSPPPFPVVCVMAVIREGSDARDVVSLTHVKVGTPAIAFLHTQPSDEAEHEWLIDVDRYPRRHGVDGMGFHTSSLDVLDGKYGRWLGGSGHWYLD</sequence>
<dbReference type="EMBL" id="JAKEKT020000059">
    <property type="protein sequence ID" value="KAL1639736.1"/>
    <property type="molecule type" value="Genomic_DNA"/>
</dbReference>
<evidence type="ECO:0000313" key="1">
    <source>
        <dbReference type="EMBL" id="KAL1639736.1"/>
    </source>
</evidence>
<evidence type="ECO:0000313" key="2">
    <source>
        <dbReference type="Proteomes" id="UP001521184"/>
    </source>
</evidence>
<protein>
    <submittedName>
        <fullName evidence="1">Uncharacterized protein</fullName>
    </submittedName>
</protein>
<accession>A0ABR3TK40</accession>
<name>A0ABR3TK40_9PEZI</name>
<reference evidence="1 2" key="1">
    <citation type="journal article" date="2023" name="Plant Dis.">
        <title>First Report of Diplodia intermedia Causing Canker and Dieback Diseases on Apple Trees in Canada.</title>
        <authorList>
            <person name="Ellouze W."/>
            <person name="Ilyukhin E."/>
            <person name="Sulman M."/>
            <person name="Ali S."/>
        </authorList>
    </citation>
    <scope>NUCLEOTIDE SEQUENCE [LARGE SCALE GENOMIC DNA]</scope>
    <source>
        <strain evidence="1 2">M45-28</strain>
    </source>
</reference>
<keyword evidence="2" id="KW-1185">Reference proteome</keyword>
<organism evidence="1 2">
    <name type="scientific">Diplodia intermedia</name>
    <dbReference type="NCBI Taxonomy" id="856260"/>
    <lineage>
        <taxon>Eukaryota</taxon>
        <taxon>Fungi</taxon>
        <taxon>Dikarya</taxon>
        <taxon>Ascomycota</taxon>
        <taxon>Pezizomycotina</taxon>
        <taxon>Dothideomycetes</taxon>
        <taxon>Dothideomycetes incertae sedis</taxon>
        <taxon>Botryosphaeriales</taxon>
        <taxon>Botryosphaeriaceae</taxon>
        <taxon>Diplodia</taxon>
    </lineage>
</organism>
<dbReference type="Proteomes" id="UP001521184">
    <property type="component" value="Unassembled WGS sequence"/>
</dbReference>
<comment type="caution">
    <text evidence="1">The sequence shown here is derived from an EMBL/GenBank/DDBJ whole genome shotgun (WGS) entry which is preliminary data.</text>
</comment>